<comment type="caution">
    <text evidence="3">The sequence shown here is derived from an EMBL/GenBank/DDBJ whole genome shotgun (WGS) entry which is preliminary data.</text>
</comment>
<feature type="region of interest" description="Disordered" evidence="1">
    <location>
        <begin position="78"/>
        <end position="102"/>
    </location>
</feature>
<evidence type="ECO:0008006" key="5">
    <source>
        <dbReference type="Google" id="ProtNLM"/>
    </source>
</evidence>
<feature type="chain" id="PRO_5043382951" description="Secreted protein" evidence="2">
    <location>
        <begin position="30"/>
        <end position="102"/>
    </location>
</feature>
<sequence length="102" mass="11570">MKQTMLSGGIWSHCVTVCSKLAACTVLSALELCVGGRGEGTIRAAHQRKKDVWMALDSSRRRGKSHIKVNFKQEQRWRNQVGVQQTSKDSQDKYFFSSKRPK</sequence>
<evidence type="ECO:0000256" key="2">
    <source>
        <dbReference type="SAM" id="SignalP"/>
    </source>
</evidence>
<dbReference type="Proteomes" id="UP000762676">
    <property type="component" value="Unassembled WGS sequence"/>
</dbReference>
<feature type="signal peptide" evidence="2">
    <location>
        <begin position="1"/>
        <end position="29"/>
    </location>
</feature>
<dbReference type="AlphaFoldDB" id="A0AAV4F9L3"/>
<evidence type="ECO:0000256" key="1">
    <source>
        <dbReference type="SAM" id="MobiDB-lite"/>
    </source>
</evidence>
<gene>
    <name evidence="3" type="ORF">ElyMa_003771100</name>
</gene>
<keyword evidence="4" id="KW-1185">Reference proteome</keyword>
<protein>
    <recommendedName>
        <fullName evidence="5">Secreted protein</fullName>
    </recommendedName>
</protein>
<name>A0AAV4F9L3_9GAST</name>
<keyword evidence="2" id="KW-0732">Signal</keyword>
<evidence type="ECO:0000313" key="4">
    <source>
        <dbReference type="Proteomes" id="UP000762676"/>
    </source>
</evidence>
<organism evidence="3 4">
    <name type="scientific">Elysia marginata</name>
    <dbReference type="NCBI Taxonomy" id="1093978"/>
    <lineage>
        <taxon>Eukaryota</taxon>
        <taxon>Metazoa</taxon>
        <taxon>Spiralia</taxon>
        <taxon>Lophotrochozoa</taxon>
        <taxon>Mollusca</taxon>
        <taxon>Gastropoda</taxon>
        <taxon>Heterobranchia</taxon>
        <taxon>Euthyneura</taxon>
        <taxon>Panpulmonata</taxon>
        <taxon>Sacoglossa</taxon>
        <taxon>Placobranchoidea</taxon>
        <taxon>Plakobranchidae</taxon>
        <taxon>Elysia</taxon>
    </lineage>
</organism>
<dbReference type="EMBL" id="BMAT01007723">
    <property type="protein sequence ID" value="GFR69902.1"/>
    <property type="molecule type" value="Genomic_DNA"/>
</dbReference>
<evidence type="ECO:0000313" key="3">
    <source>
        <dbReference type="EMBL" id="GFR69902.1"/>
    </source>
</evidence>
<accession>A0AAV4F9L3</accession>
<reference evidence="3 4" key="1">
    <citation type="journal article" date="2021" name="Elife">
        <title>Chloroplast acquisition without the gene transfer in kleptoplastic sea slugs, Plakobranchus ocellatus.</title>
        <authorList>
            <person name="Maeda T."/>
            <person name="Takahashi S."/>
            <person name="Yoshida T."/>
            <person name="Shimamura S."/>
            <person name="Takaki Y."/>
            <person name="Nagai Y."/>
            <person name="Toyoda A."/>
            <person name="Suzuki Y."/>
            <person name="Arimoto A."/>
            <person name="Ishii H."/>
            <person name="Satoh N."/>
            <person name="Nishiyama T."/>
            <person name="Hasebe M."/>
            <person name="Maruyama T."/>
            <person name="Minagawa J."/>
            <person name="Obokata J."/>
            <person name="Shigenobu S."/>
        </authorList>
    </citation>
    <scope>NUCLEOTIDE SEQUENCE [LARGE SCALE GENOMIC DNA]</scope>
</reference>
<proteinExistence type="predicted"/>